<comment type="caution">
    <text evidence="8">The sequence shown here is derived from an EMBL/GenBank/DDBJ whole genome shotgun (WGS) entry which is preliminary data.</text>
</comment>
<evidence type="ECO:0000259" key="6">
    <source>
        <dbReference type="Pfam" id="PF07940"/>
    </source>
</evidence>
<dbReference type="GO" id="GO:0042597">
    <property type="term" value="C:periplasmic space"/>
    <property type="evidence" value="ECO:0007669"/>
    <property type="project" value="UniProtKB-SubCell"/>
</dbReference>
<dbReference type="EMBL" id="MFKF01000130">
    <property type="protein sequence ID" value="OGG52980.1"/>
    <property type="molecule type" value="Genomic_DNA"/>
</dbReference>
<evidence type="ECO:0000256" key="2">
    <source>
        <dbReference type="ARBA" id="ARBA00022729"/>
    </source>
</evidence>
<keyword evidence="4" id="KW-0456">Lyase</keyword>
<gene>
    <name evidence="8" type="ORF">A3F84_19220</name>
</gene>
<sequence>MKRAIFIALLLLTPLAALALSGDFNGDGAVDFDDFFAFAERFNARRGDPGFDARFDLDSDGAVGFDDFFLFAAAWSSRPADLRSDPTYLDRQIKHLSDPDLFAAMDLDRPGLEEVKAAVARADYPAAYGAWARHWASRPGFAYLNSGTPFYTVEEARKVFAGSNAYTAAADQIVAHNIRGWGNVTIQHGPVVDFNADYGNNGKYGFHYWGWSTPLLWACLGTGKTGYLDAFDELFNQWYEQRDRVKGAFANLDPIFYELGLGSGRNRIFLDFYRLSRDRAPLRTHERLLKNLLGSARWLYELEKQGYRSGNWQVMGSYGLAEIGLNLPEFKESSRWVKMGVQRMQEHLRDDFFEDGCHSERCPSSYSTIVYRDPRNLSYLLERFDGHRDLAGTLRPPLEKALNFWMYMISPLGTQPAVNDGGRGKFDAAIFTEGGQAFKRPDLLYVAANLLGAKVSGPVQPPAHASMDFRPSGFAALRADWTRESPYMAINYGPYGSGHSHADVLSFELFAHGKALVVDAGIGVSYDDPLHVPWYITSKAHNMLVVEDENLDRRMAVGENPLWSSQTRLDYFTAEHRGYLLRRGVHHRRHFLFVRPGSDPNYLDSYFLIFDAYHASAAGLQVSFLLHTPTLFQETPSGYASATGPGLILSTPDPFRRRRGQGRASLGGVSSSAYDDITWVALDRTTSAGKTDDLAVLLYPFNTPSPPSVSIRRAGDGGSPGTVYLVVEGQRMTDHLVISDGRMRAFGGGALQTDATCALVRIAPGRPLAYALVSGSRLTFQGKTLFQAPAPTDAEGEAVP</sequence>
<keyword evidence="3" id="KW-0574">Periplasm</keyword>
<name>A0A1F6CV71_HANXR</name>
<reference evidence="8 9" key="1">
    <citation type="journal article" date="2016" name="Nat. Commun.">
        <title>Thousands of microbial genomes shed light on interconnected biogeochemical processes in an aquifer system.</title>
        <authorList>
            <person name="Anantharaman K."/>
            <person name="Brown C.T."/>
            <person name="Hug L.A."/>
            <person name="Sharon I."/>
            <person name="Castelle C.J."/>
            <person name="Probst A.J."/>
            <person name="Thomas B.C."/>
            <person name="Singh A."/>
            <person name="Wilkins M.J."/>
            <person name="Karaoz U."/>
            <person name="Brodie E.L."/>
            <person name="Williams K.H."/>
            <person name="Hubbard S.S."/>
            <person name="Banfield J.F."/>
        </authorList>
    </citation>
    <scope>NUCLEOTIDE SEQUENCE [LARGE SCALE GENOMIC DNA]</scope>
    <source>
        <strain evidence="9">RIFCSPLOWO2_12_FULL_64_10</strain>
    </source>
</reference>
<evidence type="ECO:0000256" key="1">
    <source>
        <dbReference type="ARBA" id="ARBA00004418"/>
    </source>
</evidence>
<dbReference type="Pfam" id="PF16889">
    <property type="entry name" value="Hepar_II_III_N"/>
    <property type="match status" value="1"/>
</dbReference>
<protein>
    <submittedName>
        <fullName evidence="8">Uncharacterized protein</fullName>
    </submittedName>
</protein>
<dbReference type="InterPro" id="IPR036439">
    <property type="entry name" value="Dockerin_dom_sf"/>
</dbReference>
<feature type="chain" id="PRO_5009523571" evidence="5">
    <location>
        <begin position="20"/>
        <end position="800"/>
    </location>
</feature>
<comment type="subcellular location">
    <subcellularLocation>
        <location evidence="1">Periplasm</location>
    </subcellularLocation>
</comment>
<feature type="domain" description="Heparinase II/III-like C-terminal" evidence="6">
    <location>
        <begin position="463"/>
        <end position="629"/>
    </location>
</feature>
<dbReference type="PANTHER" id="PTHR39210:SF1">
    <property type="entry name" value="HEPARIN-SULFATE LYASE"/>
    <property type="match status" value="1"/>
</dbReference>
<dbReference type="GO" id="GO:0000272">
    <property type="term" value="P:polysaccharide catabolic process"/>
    <property type="evidence" value="ECO:0007669"/>
    <property type="project" value="InterPro"/>
</dbReference>
<keyword evidence="2 5" id="KW-0732">Signal</keyword>
<dbReference type="Gene3D" id="1.10.1330.10">
    <property type="entry name" value="Dockerin domain"/>
    <property type="match status" value="1"/>
</dbReference>
<evidence type="ECO:0000313" key="9">
    <source>
        <dbReference type="Proteomes" id="UP000178606"/>
    </source>
</evidence>
<dbReference type="InterPro" id="IPR008929">
    <property type="entry name" value="Chondroitin_lyas"/>
</dbReference>
<dbReference type="InterPro" id="IPR018247">
    <property type="entry name" value="EF_Hand_1_Ca_BS"/>
</dbReference>
<accession>A0A1F6CV71</accession>
<dbReference type="Gene3D" id="2.70.98.70">
    <property type="match status" value="1"/>
</dbReference>
<evidence type="ECO:0000259" key="7">
    <source>
        <dbReference type="Pfam" id="PF16889"/>
    </source>
</evidence>
<dbReference type="InterPro" id="IPR031680">
    <property type="entry name" value="Hepar_II_III_N"/>
</dbReference>
<dbReference type="GO" id="GO:0016829">
    <property type="term" value="F:lyase activity"/>
    <property type="evidence" value="ECO:0007669"/>
    <property type="project" value="UniProtKB-KW"/>
</dbReference>
<feature type="domain" description="Heparin-sulfate lyase N-terminal" evidence="7">
    <location>
        <begin position="101"/>
        <end position="423"/>
    </location>
</feature>
<dbReference type="SUPFAM" id="SSF63446">
    <property type="entry name" value="Type I dockerin domain"/>
    <property type="match status" value="1"/>
</dbReference>
<dbReference type="AlphaFoldDB" id="A0A1F6CV71"/>
<dbReference type="Pfam" id="PF07940">
    <property type="entry name" value="Hepar_II_III_C"/>
    <property type="match status" value="1"/>
</dbReference>
<evidence type="ECO:0000313" key="8">
    <source>
        <dbReference type="EMBL" id="OGG52980.1"/>
    </source>
</evidence>
<dbReference type="Gene3D" id="1.50.10.100">
    <property type="entry name" value="Chondroitin AC/alginate lyase"/>
    <property type="match status" value="1"/>
</dbReference>
<proteinExistence type="predicted"/>
<evidence type="ECO:0000256" key="3">
    <source>
        <dbReference type="ARBA" id="ARBA00022764"/>
    </source>
</evidence>
<evidence type="ECO:0000256" key="4">
    <source>
        <dbReference type="ARBA" id="ARBA00023239"/>
    </source>
</evidence>
<dbReference type="PROSITE" id="PS00018">
    <property type="entry name" value="EF_HAND_1"/>
    <property type="match status" value="2"/>
</dbReference>
<feature type="signal peptide" evidence="5">
    <location>
        <begin position="1"/>
        <end position="19"/>
    </location>
</feature>
<organism evidence="8 9">
    <name type="scientific">Handelsmanbacteria sp. (strain RIFCSPLOWO2_12_FULL_64_10)</name>
    <dbReference type="NCBI Taxonomy" id="1817868"/>
    <lineage>
        <taxon>Bacteria</taxon>
        <taxon>Candidatus Handelsmaniibacteriota</taxon>
    </lineage>
</organism>
<dbReference type="Proteomes" id="UP000178606">
    <property type="component" value="Unassembled WGS sequence"/>
</dbReference>
<dbReference type="PANTHER" id="PTHR39210">
    <property type="entry name" value="HEPARIN-SULFATE LYASE"/>
    <property type="match status" value="1"/>
</dbReference>
<dbReference type="SUPFAM" id="SSF48230">
    <property type="entry name" value="Chondroitin AC/alginate lyase"/>
    <property type="match status" value="1"/>
</dbReference>
<dbReference type="InterPro" id="IPR012480">
    <property type="entry name" value="Hepar_II_III_C"/>
</dbReference>
<evidence type="ECO:0000256" key="5">
    <source>
        <dbReference type="SAM" id="SignalP"/>
    </source>
</evidence>